<organism evidence="3 4">
    <name type="scientific">Fodinibacter luteus</name>
    <dbReference type="NCBI Taxonomy" id="552064"/>
    <lineage>
        <taxon>Bacteria</taxon>
        <taxon>Bacillati</taxon>
        <taxon>Actinomycetota</taxon>
        <taxon>Actinomycetes</taxon>
        <taxon>Micrococcales</taxon>
        <taxon>Intrasporangiaceae</taxon>
        <taxon>Fodinibacter (ex Wang et al. 2009)</taxon>
    </lineage>
</organism>
<feature type="compositionally biased region" description="Basic and acidic residues" evidence="1">
    <location>
        <begin position="1"/>
        <end position="17"/>
    </location>
</feature>
<keyword evidence="4" id="KW-1185">Reference proteome</keyword>
<dbReference type="Gene3D" id="3.40.710.10">
    <property type="entry name" value="DD-peptidase/beta-lactamase superfamily"/>
    <property type="match status" value="1"/>
</dbReference>
<feature type="domain" description="Beta-lactamase class A catalytic" evidence="2">
    <location>
        <begin position="176"/>
        <end position="312"/>
    </location>
</feature>
<evidence type="ECO:0000259" key="2">
    <source>
        <dbReference type="Pfam" id="PF13354"/>
    </source>
</evidence>
<dbReference type="RefSeq" id="WP_345207996.1">
    <property type="nucleotide sequence ID" value="NZ_BAABGM010000024.1"/>
</dbReference>
<dbReference type="PANTHER" id="PTHR35333:SF3">
    <property type="entry name" value="BETA-LACTAMASE-TYPE TRANSPEPTIDASE FOLD CONTAINING PROTEIN"/>
    <property type="match status" value="1"/>
</dbReference>
<gene>
    <name evidence="3" type="ORF">GCM10023168_33050</name>
</gene>
<proteinExistence type="predicted"/>
<dbReference type="Proteomes" id="UP001500945">
    <property type="component" value="Unassembled WGS sequence"/>
</dbReference>
<protein>
    <recommendedName>
        <fullName evidence="2">Beta-lactamase class A catalytic domain-containing protein</fullName>
    </recommendedName>
</protein>
<sequence length="342" mass="36248">MSEPLRPHDPRRVDVRRTRGPSPEVIARRRLVVGGGTVLGLGVLGLGVRELVAGDAAASPAAATIVASSRSTAAAGSGPPTASPTASPSVAAGSPSVAAGVAPTVVEAPRLAGRLEDYLSGRSGRLGLELVDLRRGQAFRHEATEGFCYSTIKVLVLTTVLRQAQEAKVDLTRKQRALAERMITRSDNAATETLLAQVGRDEVRRVAGLVGMDRTEIDEGWWGHWRTVPGDLNAMVLALLSGDDVLDGARRTVARFLMADVVAEQRWGVFAPESRGVHVAAKNGWGPLPDGYRLNSTGWVIADDREYVLSILSRSTAGFSHGRRTVNEVADICHAAMADGLS</sequence>
<dbReference type="InterPro" id="IPR045155">
    <property type="entry name" value="Beta-lactam_cat"/>
</dbReference>
<evidence type="ECO:0000313" key="4">
    <source>
        <dbReference type="Proteomes" id="UP001500945"/>
    </source>
</evidence>
<dbReference type="InterPro" id="IPR012338">
    <property type="entry name" value="Beta-lactam/transpept-like"/>
</dbReference>
<evidence type="ECO:0000256" key="1">
    <source>
        <dbReference type="SAM" id="MobiDB-lite"/>
    </source>
</evidence>
<feature type="region of interest" description="Disordered" evidence="1">
    <location>
        <begin position="72"/>
        <end position="94"/>
    </location>
</feature>
<dbReference type="InterPro" id="IPR000871">
    <property type="entry name" value="Beta-lactam_class-A"/>
</dbReference>
<comment type="caution">
    <text evidence="3">The sequence shown here is derived from an EMBL/GenBank/DDBJ whole genome shotgun (WGS) entry which is preliminary data.</text>
</comment>
<feature type="region of interest" description="Disordered" evidence="1">
    <location>
        <begin position="1"/>
        <end position="21"/>
    </location>
</feature>
<dbReference type="PANTHER" id="PTHR35333">
    <property type="entry name" value="BETA-LACTAMASE"/>
    <property type="match status" value="1"/>
</dbReference>
<evidence type="ECO:0000313" key="3">
    <source>
        <dbReference type="EMBL" id="GAA4411834.1"/>
    </source>
</evidence>
<dbReference type="EMBL" id="BAABGM010000024">
    <property type="protein sequence ID" value="GAA4411834.1"/>
    <property type="molecule type" value="Genomic_DNA"/>
</dbReference>
<accession>A0ABP8KQH7</accession>
<dbReference type="Pfam" id="PF13354">
    <property type="entry name" value="Beta-lactamase2"/>
    <property type="match status" value="1"/>
</dbReference>
<reference evidence="4" key="1">
    <citation type="journal article" date="2019" name="Int. J. Syst. Evol. Microbiol.">
        <title>The Global Catalogue of Microorganisms (GCM) 10K type strain sequencing project: providing services to taxonomists for standard genome sequencing and annotation.</title>
        <authorList>
            <consortium name="The Broad Institute Genomics Platform"/>
            <consortium name="The Broad Institute Genome Sequencing Center for Infectious Disease"/>
            <person name="Wu L."/>
            <person name="Ma J."/>
        </authorList>
    </citation>
    <scope>NUCLEOTIDE SEQUENCE [LARGE SCALE GENOMIC DNA]</scope>
    <source>
        <strain evidence="4">JCM 17809</strain>
    </source>
</reference>
<dbReference type="SUPFAM" id="SSF56601">
    <property type="entry name" value="beta-lactamase/transpeptidase-like"/>
    <property type="match status" value="1"/>
</dbReference>
<name>A0ABP8KQH7_9MICO</name>